<feature type="transmembrane region" description="Helical" evidence="1">
    <location>
        <begin position="338"/>
        <end position="361"/>
    </location>
</feature>
<protein>
    <submittedName>
        <fullName evidence="2">DUF3667 domain-containing protein</fullName>
    </submittedName>
</protein>
<feature type="transmembrane region" description="Helical" evidence="1">
    <location>
        <begin position="308"/>
        <end position="326"/>
    </location>
</feature>
<comment type="caution">
    <text evidence="2">The sequence shown here is derived from an EMBL/GenBank/DDBJ whole genome shotgun (WGS) entry which is preliminary data.</text>
</comment>
<feature type="transmembrane region" description="Helical" evidence="1">
    <location>
        <begin position="273"/>
        <end position="296"/>
    </location>
</feature>
<keyword evidence="3" id="KW-1185">Reference proteome</keyword>
<evidence type="ECO:0000313" key="3">
    <source>
        <dbReference type="Proteomes" id="UP001597601"/>
    </source>
</evidence>
<name>A0ABW5XU87_9SPHI</name>
<keyword evidence="1" id="KW-0812">Transmembrane</keyword>
<feature type="transmembrane region" description="Helical" evidence="1">
    <location>
        <begin position="242"/>
        <end position="261"/>
    </location>
</feature>
<gene>
    <name evidence="2" type="ORF">ACFSYC_17655</name>
</gene>
<dbReference type="Proteomes" id="UP001597601">
    <property type="component" value="Unassembled WGS sequence"/>
</dbReference>
<sequence length="362" mass="42640">MKKHYRKEDDCANCGAELKGKFCHTCGQENLELKENFGHMMTHAISDYFHFDHQFFHTIRPLVSQPGKLTIEYMAGRRVQYLHPVKMYIFISLVYFLLLFKSGHNEQKANHNNNKQQTKKDLVAANKNLDSALKSNDVPAIVKPIIEREKKKNDERLKNGSKASREDVFDFGEEKDTKRAKKLPGTSRDSTYEGYLSNQAKLPADKKDGWLMRNYNEKSYIYQNKYGEKAREMFFEDVKHGIPKMMFLLLPLCALIFKIAFWRNKKYYVEHLIFTFHLHCFIFLFLAIIMLLQMITPNGWGLDDWLDFIGFIGIIWYLYRALRVFYQRSRWRTISKIFGAGTMYFLTFSFCIVVLLAITALV</sequence>
<proteinExistence type="predicted"/>
<dbReference type="RefSeq" id="WP_377130166.1">
    <property type="nucleotide sequence ID" value="NZ_JBHUON010000028.1"/>
</dbReference>
<reference evidence="3" key="1">
    <citation type="journal article" date="2019" name="Int. J. Syst. Evol. Microbiol.">
        <title>The Global Catalogue of Microorganisms (GCM) 10K type strain sequencing project: providing services to taxonomists for standard genome sequencing and annotation.</title>
        <authorList>
            <consortium name="The Broad Institute Genomics Platform"/>
            <consortium name="The Broad Institute Genome Sequencing Center for Infectious Disease"/>
            <person name="Wu L."/>
            <person name="Ma J."/>
        </authorList>
    </citation>
    <scope>NUCLEOTIDE SEQUENCE [LARGE SCALE GENOMIC DNA]</scope>
    <source>
        <strain evidence="3">KCTC 52232</strain>
    </source>
</reference>
<evidence type="ECO:0000313" key="2">
    <source>
        <dbReference type="EMBL" id="MFD2866526.1"/>
    </source>
</evidence>
<dbReference type="Pfam" id="PF12412">
    <property type="entry name" value="DUF3667"/>
    <property type="match status" value="1"/>
</dbReference>
<evidence type="ECO:0000256" key="1">
    <source>
        <dbReference type="SAM" id="Phobius"/>
    </source>
</evidence>
<keyword evidence="1" id="KW-1133">Transmembrane helix</keyword>
<accession>A0ABW5XU87</accession>
<organism evidence="2 3">
    <name type="scientific">Mucilaginibacter antarcticus</name>
    <dbReference type="NCBI Taxonomy" id="1855725"/>
    <lineage>
        <taxon>Bacteria</taxon>
        <taxon>Pseudomonadati</taxon>
        <taxon>Bacteroidota</taxon>
        <taxon>Sphingobacteriia</taxon>
        <taxon>Sphingobacteriales</taxon>
        <taxon>Sphingobacteriaceae</taxon>
        <taxon>Mucilaginibacter</taxon>
    </lineage>
</organism>
<dbReference type="EMBL" id="JBHUON010000028">
    <property type="protein sequence ID" value="MFD2866526.1"/>
    <property type="molecule type" value="Genomic_DNA"/>
</dbReference>
<feature type="transmembrane region" description="Helical" evidence="1">
    <location>
        <begin position="81"/>
        <end position="100"/>
    </location>
</feature>
<dbReference type="InterPro" id="IPR022134">
    <property type="entry name" value="DUF3667"/>
</dbReference>
<keyword evidence="1" id="KW-0472">Membrane</keyword>